<evidence type="ECO:0000256" key="6">
    <source>
        <dbReference type="SAM" id="Phobius"/>
    </source>
</evidence>
<dbReference type="GO" id="GO:0008360">
    <property type="term" value="P:regulation of cell shape"/>
    <property type="evidence" value="ECO:0007669"/>
    <property type="project" value="UniProtKB-KW"/>
</dbReference>
<dbReference type="GO" id="GO:0005886">
    <property type="term" value="C:plasma membrane"/>
    <property type="evidence" value="ECO:0007669"/>
    <property type="project" value="TreeGrafter"/>
</dbReference>
<comment type="subcellular location">
    <subcellularLocation>
        <location evidence="1">Membrane</location>
        <topology evidence="1">Multi-pass membrane protein</topology>
    </subcellularLocation>
</comment>
<feature type="transmembrane region" description="Helical" evidence="6">
    <location>
        <begin position="332"/>
        <end position="353"/>
    </location>
</feature>
<dbReference type="PANTHER" id="PTHR30474">
    <property type="entry name" value="CELL CYCLE PROTEIN"/>
    <property type="match status" value="1"/>
</dbReference>
<feature type="transmembrane region" description="Helical" evidence="6">
    <location>
        <begin position="131"/>
        <end position="148"/>
    </location>
</feature>
<dbReference type="GO" id="GO:0015648">
    <property type="term" value="F:lipid-linked peptidoglycan transporter activity"/>
    <property type="evidence" value="ECO:0007669"/>
    <property type="project" value="TreeGrafter"/>
</dbReference>
<dbReference type="InterPro" id="IPR018365">
    <property type="entry name" value="Cell_cycle_FtsW-rel_CS"/>
</dbReference>
<keyword evidence="4 6" id="KW-1133">Transmembrane helix</keyword>
<evidence type="ECO:0000256" key="3">
    <source>
        <dbReference type="ARBA" id="ARBA00022960"/>
    </source>
</evidence>
<evidence type="ECO:0000256" key="4">
    <source>
        <dbReference type="ARBA" id="ARBA00022989"/>
    </source>
</evidence>
<evidence type="ECO:0000256" key="2">
    <source>
        <dbReference type="ARBA" id="ARBA00022692"/>
    </source>
</evidence>
<dbReference type="GO" id="GO:0032153">
    <property type="term" value="C:cell division site"/>
    <property type="evidence" value="ECO:0007669"/>
    <property type="project" value="TreeGrafter"/>
</dbReference>
<dbReference type="EMBL" id="LBSR01000005">
    <property type="protein sequence ID" value="KKQ23070.1"/>
    <property type="molecule type" value="Genomic_DNA"/>
</dbReference>
<keyword evidence="2 6" id="KW-0812">Transmembrane</keyword>
<feature type="transmembrane region" description="Helical" evidence="6">
    <location>
        <begin position="99"/>
        <end position="119"/>
    </location>
</feature>
<feature type="transmembrane region" description="Helical" evidence="6">
    <location>
        <begin position="293"/>
        <end position="312"/>
    </location>
</feature>
<feature type="transmembrane region" description="Helical" evidence="6">
    <location>
        <begin position="7"/>
        <end position="27"/>
    </location>
</feature>
<feature type="transmembrane region" description="Helical" evidence="6">
    <location>
        <begin position="154"/>
        <end position="171"/>
    </location>
</feature>
<dbReference type="PROSITE" id="PS00428">
    <property type="entry name" value="FTSW_RODA_SPOVE"/>
    <property type="match status" value="1"/>
</dbReference>
<comment type="caution">
    <text evidence="7">The sequence shown here is derived from an EMBL/GenBank/DDBJ whole genome shotgun (WGS) entry which is preliminary data.</text>
</comment>
<reference evidence="7 8" key="1">
    <citation type="journal article" date="2015" name="Nature">
        <title>rRNA introns, odd ribosomes, and small enigmatic genomes across a large radiation of phyla.</title>
        <authorList>
            <person name="Brown C.T."/>
            <person name="Hug L.A."/>
            <person name="Thomas B.C."/>
            <person name="Sharon I."/>
            <person name="Castelle C.J."/>
            <person name="Singh A."/>
            <person name="Wilkins M.J."/>
            <person name="Williams K.H."/>
            <person name="Banfield J.F."/>
        </authorList>
    </citation>
    <scope>NUCLEOTIDE SEQUENCE [LARGE SCALE GENOMIC DNA]</scope>
</reference>
<keyword evidence="5 6" id="KW-0472">Membrane</keyword>
<evidence type="ECO:0000256" key="5">
    <source>
        <dbReference type="ARBA" id="ARBA00023136"/>
    </source>
</evidence>
<keyword evidence="3" id="KW-0133">Cell shape</keyword>
<protein>
    <submittedName>
        <fullName evidence="7">Rod shape-determining protein RodA, rod shape determining protein RodA</fullName>
    </submittedName>
</protein>
<dbReference type="Pfam" id="PF01098">
    <property type="entry name" value="FTSW_RODA_SPOVE"/>
    <property type="match status" value="1"/>
</dbReference>
<dbReference type="Proteomes" id="UP000034044">
    <property type="component" value="Unassembled WGS sequence"/>
</dbReference>
<evidence type="ECO:0000256" key="1">
    <source>
        <dbReference type="ARBA" id="ARBA00004141"/>
    </source>
</evidence>
<dbReference type="AlphaFoldDB" id="A0A0G0GAG5"/>
<name>A0A0G0GAG5_9BACT</name>
<organism evidence="7 8">
    <name type="scientific">Candidatus Wolfebacteria bacterium GW2011_GWC1_37_10</name>
    <dbReference type="NCBI Taxonomy" id="1619010"/>
    <lineage>
        <taxon>Bacteria</taxon>
        <taxon>Candidatus Wolfeibacteriota</taxon>
    </lineage>
</organism>
<dbReference type="InterPro" id="IPR001182">
    <property type="entry name" value="FtsW/RodA"/>
</dbReference>
<evidence type="ECO:0000313" key="8">
    <source>
        <dbReference type="Proteomes" id="UP000034044"/>
    </source>
</evidence>
<accession>A0A0G0GAG5</accession>
<feature type="transmembrane region" description="Helical" evidence="6">
    <location>
        <begin position="178"/>
        <end position="195"/>
    </location>
</feature>
<sequence length="355" mass="39870">MLFLKNFDWKLNLSVFLLIGGGLLSLISSKPDLFWKQLLFLAIGLIFMFLVIRFDWRPFINHRGVIFGIYFFIILLLIITYIFAPSVRGVKAWLPLGPFQLQASEFAKISLIIIFASFFRKKHIGIARVSNLLISFAYFFIPALLVLIQPDLGSALILFSIWFGFLLVSGLRWRHLMVSLFIFLVVGALMWLYVFQDYQKERILGVFLPERDPLGINYNVIQSKIAIGSASFFGKGFGQGTQVQLGFLPEAQTDFIFAALIEEFGLFAGFIAITAFGVLIFQIIKIGLNSDNNFNRFVCLGSAVFFISQFILNTGSNLGITPVIGVTFPFLSYGGSSLLTNLIMIGIIQSIAARK</sequence>
<gene>
    <name evidence="7" type="ORF">US36_C0005G0021</name>
</gene>
<dbReference type="PANTHER" id="PTHR30474:SF1">
    <property type="entry name" value="PEPTIDOGLYCAN GLYCOSYLTRANSFERASE MRDB"/>
    <property type="match status" value="1"/>
</dbReference>
<dbReference type="PATRIC" id="fig|1619010.3.peg.221"/>
<feature type="transmembrane region" description="Helical" evidence="6">
    <location>
        <begin position="64"/>
        <end position="84"/>
    </location>
</feature>
<proteinExistence type="predicted"/>
<feature type="transmembrane region" description="Helical" evidence="6">
    <location>
        <begin position="33"/>
        <end position="52"/>
    </location>
</feature>
<evidence type="ECO:0000313" key="7">
    <source>
        <dbReference type="EMBL" id="KKQ23070.1"/>
    </source>
</evidence>
<dbReference type="GO" id="GO:0051301">
    <property type="term" value="P:cell division"/>
    <property type="evidence" value="ECO:0007669"/>
    <property type="project" value="InterPro"/>
</dbReference>
<feature type="transmembrane region" description="Helical" evidence="6">
    <location>
        <begin position="255"/>
        <end position="281"/>
    </location>
</feature>